<comment type="similarity">
    <text evidence="3">Belongs to the HAD-like hydrolase superfamily. SerB family.</text>
</comment>
<keyword evidence="8 15" id="KW-0378">Hydrolase</keyword>
<dbReference type="Gene3D" id="3.40.50.1000">
    <property type="entry name" value="HAD superfamily/HAD-like"/>
    <property type="match status" value="1"/>
</dbReference>
<protein>
    <recommendedName>
        <fullName evidence="5">Phosphoserine phosphatase</fullName>
        <ecNumber evidence="4">3.1.3.3</ecNumber>
    </recommendedName>
    <alternativeName>
        <fullName evidence="11">O-phosphoserine phosphohydrolase</fullName>
    </alternativeName>
</protein>
<evidence type="ECO:0000313" key="16">
    <source>
        <dbReference type="Proteomes" id="UP001428774"/>
    </source>
</evidence>
<evidence type="ECO:0000256" key="10">
    <source>
        <dbReference type="ARBA" id="ARBA00023299"/>
    </source>
</evidence>
<accession>A0AAW9SP36</accession>
<dbReference type="CDD" id="cd07500">
    <property type="entry name" value="HAD_PSP"/>
    <property type="match status" value="1"/>
</dbReference>
<dbReference type="InterPro" id="IPR023214">
    <property type="entry name" value="HAD_sf"/>
</dbReference>
<keyword evidence="6" id="KW-0028">Amino-acid biosynthesis</keyword>
<dbReference type="RefSeq" id="WP_347166407.1">
    <property type="nucleotide sequence ID" value="NZ_JBDNCH010000002.1"/>
</dbReference>
<dbReference type="SFLD" id="SFLDF00029">
    <property type="entry name" value="phosphoserine_phosphatase"/>
    <property type="match status" value="1"/>
</dbReference>
<evidence type="ECO:0000313" key="15">
    <source>
        <dbReference type="EMBL" id="MEN9061322.1"/>
    </source>
</evidence>
<dbReference type="EMBL" id="JBDNCH010000002">
    <property type="protein sequence ID" value="MEN9061322.1"/>
    <property type="molecule type" value="Genomic_DNA"/>
</dbReference>
<evidence type="ECO:0000256" key="3">
    <source>
        <dbReference type="ARBA" id="ARBA00009184"/>
    </source>
</evidence>
<dbReference type="SFLD" id="SFLDG01137">
    <property type="entry name" value="C1.6.1:_Phosphoserine_Phosphat"/>
    <property type="match status" value="1"/>
</dbReference>
<dbReference type="Proteomes" id="UP001428774">
    <property type="component" value="Unassembled WGS sequence"/>
</dbReference>
<dbReference type="AlphaFoldDB" id="A0AAW9SP36"/>
<dbReference type="SFLD" id="SFLDG01136">
    <property type="entry name" value="C1.6:_Phosphoserine_Phosphatas"/>
    <property type="match status" value="1"/>
</dbReference>
<dbReference type="SFLD" id="SFLDS00003">
    <property type="entry name" value="Haloacid_Dehalogenase"/>
    <property type="match status" value="1"/>
</dbReference>
<keyword evidence="9" id="KW-0460">Magnesium</keyword>
<comment type="catalytic activity">
    <reaction evidence="12">
        <text>O-phospho-L-serine + H2O = L-serine + phosphate</text>
        <dbReference type="Rhea" id="RHEA:21208"/>
        <dbReference type="ChEBI" id="CHEBI:15377"/>
        <dbReference type="ChEBI" id="CHEBI:33384"/>
        <dbReference type="ChEBI" id="CHEBI:43474"/>
        <dbReference type="ChEBI" id="CHEBI:57524"/>
        <dbReference type="EC" id="3.1.3.3"/>
    </reaction>
</comment>
<comment type="catalytic activity">
    <reaction evidence="13">
        <text>O-phospho-D-serine + H2O = D-serine + phosphate</text>
        <dbReference type="Rhea" id="RHEA:24873"/>
        <dbReference type="ChEBI" id="CHEBI:15377"/>
        <dbReference type="ChEBI" id="CHEBI:35247"/>
        <dbReference type="ChEBI" id="CHEBI:43474"/>
        <dbReference type="ChEBI" id="CHEBI:58680"/>
        <dbReference type="EC" id="3.1.3.3"/>
    </reaction>
</comment>
<dbReference type="GO" id="GO:0036424">
    <property type="term" value="F:L-phosphoserine phosphatase activity"/>
    <property type="evidence" value="ECO:0007669"/>
    <property type="project" value="InterPro"/>
</dbReference>
<dbReference type="PANTHER" id="PTHR43344">
    <property type="entry name" value="PHOSPHOSERINE PHOSPHATASE"/>
    <property type="match status" value="1"/>
</dbReference>
<dbReference type="GO" id="GO:0006564">
    <property type="term" value="P:L-serine biosynthetic process"/>
    <property type="evidence" value="ECO:0007669"/>
    <property type="project" value="UniProtKB-KW"/>
</dbReference>
<evidence type="ECO:0000256" key="7">
    <source>
        <dbReference type="ARBA" id="ARBA00022723"/>
    </source>
</evidence>
<evidence type="ECO:0000256" key="14">
    <source>
        <dbReference type="PIRSR" id="PIRSR604469-1"/>
    </source>
</evidence>
<dbReference type="EC" id="3.1.3.3" evidence="4"/>
<reference evidence="15 16" key="1">
    <citation type="submission" date="2024-05" db="EMBL/GenBank/DDBJ databases">
        <title>Genome sequence of Ponticoccus litoralis KCCM 90028.</title>
        <authorList>
            <person name="Kim J.M."/>
            <person name="Lee J.K."/>
            <person name="Choi B.J."/>
            <person name="Bayburt H."/>
            <person name="Baek J.H."/>
            <person name="Jeon C.O."/>
        </authorList>
    </citation>
    <scope>NUCLEOTIDE SEQUENCE [LARGE SCALE GENOMIC DNA]</scope>
    <source>
        <strain evidence="15 16">KCCM 90028</strain>
    </source>
</reference>
<keyword evidence="16" id="KW-1185">Reference proteome</keyword>
<feature type="active site" description="Nucleophile" evidence="14">
    <location>
        <position position="79"/>
    </location>
</feature>
<dbReference type="NCBIfam" id="TIGR00338">
    <property type="entry name" value="serB"/>
    <property type="match status" value="1"/>
</dbReference>
<gene>
    <name evidence="15" type="primary">serB</name>
    <name evidence="15" type="ORF">ABFB10_09970</name>
</gene>
<evidence type="ECO:0000256" key="12">
    <source>
        <dbReference type="ARBA" id="ARBA00048138"/>
    </source>
</evidence>
<feature type="active site" description="Proton donor" evidence="14">
    <location>
        <position position="81"/>
    </location>
</feature>
<evidence type="ECO:0000256" key="9">
    <source>
        <dbReference type="ARBA" id="ARBA00022842"/>
    </source>
</evidence>
<evidence type="ECO:0000256" key="2">
    <source>
        <dbReference type="ARBA" id="ARBA00005135"/>
    </source>
</evidence>
<evidence type="ECO:0000256" key="8">
    <source>
        <dbReference type="ARBA" id="ARBA00022801"/>
    </source>
</evidence>
<evidence type="ECO:0000256" key="11">
    <source>
        <dbReference type="ARBA" id="ARBA00031693"/>
    </source>
</evidence>
<dbReference type="SUPFAM" id="SSF56784">
    <property type="entry name" value="HAD-like"/>
    <property type="match status" value="1"/>
</dbReference>
<evidence type="ECO:0000256" key="1">
    <source>
        <dbReference type="ARBA" id="ARBA00001946"/>
    </source>
</evidence>
<evidence type="ECO:0000256" key="13">
    <source>
        <dbReference type="ARBA" id="ARBA00048523"/>
    </source>
</evidence>
<dbReference type="GO" id="GO:0005737">
    <property type="term" value="C:cytoplasm"/>
    <property type="evidence" value="ECO:0007669"/>
    <property type="project" value="TreeGrafter"/>
</dbReference>
<comment type="pathway">
    <text evidence="2">Amino-acid biosynthesis; L-serine biosynthesis; L-serine from 3-phospho-D-glycerate: step 3/3.</text>
</comment>
<evidence type="ECO:0000256" key="5">
    <source>
        <dbReference type="ARBA" id="ARBA00015196"/>
    </source>
</evidence>
<evidence type="ECO:0000256" key="4">
    <source>
        <dbReference type="ARBA" id="ARBA00012640"/>
    </source>
</evidence>
<dbReference type="GO" id="GO:0000287">
    <property type="term" value="F:magnesium ion binding"/>
    <property type="evidence" value="ECO:0007669"/>
    <property type="project" value="TreeGrafter"/>
</dbReference>
<dbReference type="PANTHER" id="PTHR43344:SF2">
    <property type="entry name" value="PHOSPHOSERINE PHOSPHATASE"/>
    <property type="match status" value="1"/>
</dbReference>
<proteinExistence type="inferred from homology"/>
<comment type="caution">
    <text evidence="15">The sequence shown here is derived from an EMBL/GenBank/DDBJ whole genome shotgun (WGS) entry which is preliminary data.</text>
</comment>
<dbReference type="InterPro" id="IPR050582">
    <property type="entry name" value="HAD-like_SerB"/>
</dbReference>
<comment type="cofactor">
    <cofactor evidence="1">
        <name>Mg(2+)</name>
        <dbReference type="ChEBI" id="CHEBI:18420"/>
    </cofactor>
</comment>
<dbReference type="InterPro" id="IPR004469">
    <property type="entry name" value="PSP"/>
</dbReference>
<sequence>MFIVSLIARPGGLDAALVESLRNACGGGTVDWLAPDEAAEFPVATCPAEFDRLRAEVADMADLNLVAAEGRRKRMLLADMDSTMIQQECIDELAEEAGVGAHVKDITARAMNGELDFEGALIERVALLKGLPEAVIDRVVETRITLMPGGRTLLDRMHAEGGHCALVSGGFTAFTGRVAALLGFDENQANTLLVEDGLLTGEVGRPILGREAKVQALETITARLGLTPAEVLAVGDGANDLGMLGRAGMGVALHAKPSVQAQCELRVNHGDLTALLYLQGYMRDW</sequence>
<dbReference type="InterPro" id="IPR036412">
    <property type="entry name" value="HAD-like_sf"/>
</dbReference>
<name>A0AAW9SP36_9RHOB</name>
<dbReference type="Pfam" id="PF12710">
    <property type="entry name" value="HAD"/>
    <property type="match status" value="1"/>
</dbReference>
<dbReference type="NCBIfam" id="TIGR01488">
    <property type="entry name" value="HAD-SF-IB"/>
    <property type="match status" value="1"/>
</dbReference>
<evidence type="ECO:0000256" key="6">
    <source>
        <dbReference type="ARBA" id="ARBA00022605"/>
    </source>
</evidence>
<keyword evidence="7" id="KW-0479">Metal-binding</keyword>
<keyword evidence="10" id="KW-0718">Serine biosynthesis</keyword>
<organism evidence="15 16">
    <name type="scientific">Ponticoccus litoralis</name>
    <dbReference type="NCBI Taxonomy" id="422297"/>
    <lineage>
        <taxon>Bacteria</taxon>
        <taxon>Pseudomonadati</taxon>
        <taxon>Pseudomonadota</taxon>
        <taxon>Alphaproteobacteria</taxon>
        <taxon>Rhodobacterales</taxon>
        <taxon>Roseobacteraceae</taxon>
        <taxon>Ponticoccus</taxon>
    </lineage>
</organism>